<keyword evidence="4" id="KW-1185">Reference proteome</keyword>
<dbReference type="Proteomes" id="UP000199377">
    <property type="component" value="Unassembled WGS sequence"/>
</dbReference>
<dbReference type="GO" id="GO:0003887">
    <property type="term" value="F:DNA-directed DNA polymerase activity"/>
    <property type="evidence" value="ECO:0007669"/>
    <property type="project" value="InterPro"/>
</dbReference>
<dbReference type="SUPFAM" id="SSF47802">
    <property type="entry name" value="DNA polymerase beta, N-terminal domain-like"/>
    <property type="match status" value="1"/>
</dbReference>
<accession>A0A1I3IYE8</accession>
<feature type="domain" description="Crossover junction endonuclease MUS81-like HHH" evidence="2">
    <location>
        <begin position="61"/>
        <end position="137"/>
    </location>
</feature>
<feature type="region of interest" description="Disordered" evidence="1">
    <location>
        <begin position="1"/>
        <end position="57"/>
    </location>
</feature>
<sequence length="362" mass="38384">MSERGRPADAPPSGPRASPTPAPDPARRPAAGGTEPGGRASDVGSGEGAWRAPDGATDAGVAARLRDLAELLDRQGEGGFRARAFRAAAAEVEARLARGDPPLADLFRRGGPEALEDLPAIGRGIAAAVAEMLTTGRWRRLERLQGELTPEALFATLPGVGPQLAHRLADALEVDTLEELETALRLGETQVEGVGPRRRAAILAALGARLAPLRRTAGARAGHGPPAGLPLREPSAALLLEIDAEYRRRAAAGELPRIAPRRFNPTGEAWLPILHARRDGWEFTALHSNTARAHELGRTGDWVAIYFHEPDGPGGGPEGRRTVVTERRGDLAGRRVVRGREDDCRRLPAPPTPQDGPARDDG</sequence>
<feature type="compositionally biased region" description="Basic and acidic residues" evidence="1">
    <location>
        <begin position="318"/>
        <end position="346"/>
    </location>
</feature>
<evidence type="ECO:0000313" key="4">
    <source>
        <dbReference type="Proteomes" id="UP000199377"/>
    </source>
</evidence>
<dbReference type="Pfam" id="PF14716">
    <property type="entry name" value="HHH_8"/>
    <property type="match status" value="1"/>
</dbReference>
<keyword evidence="3" id="KW-0238">DNA-binding</keyword>
<evidence type="ECO:0000256" key="1">
    <source>
        <dbReference type="SAM" id="MobiDB-lite"/>
    </source>
</evidence>
<dbReference type="Gene3D" id="1.10.150.110">
    <property type="entry name" value="DNA polymerase beta, N-terminal domain-like"/>
    <property type="match status" value="1"/>
</dbReference>
<feature type="compositionally biased region" description="Pro residues" evidence="1">
    <location>
        <begin position="9"/>
        <end position="24"/>
    </location>
</feature>
<feature type="region of interest" description="Disordered" evidence="1">
    <location>
        <begin position="309"/>
        <end position="362"/>
    </location>
</feature>
<dbReference type="GO" id="GO:0003677">
    <property type="term" value="F:DNA binding"/>
    <property type="evidence" value="ECO:0007669"/>
    <property type="project" value="UniProtKB-KW"/>
</dbReference>
<dbReference type="GO" id="GO:0006281">
    <property type="term" value="P:DNA repair"/>
    <property type="evidence" value="ECO:0007669"/>
    <property type="project" value="InterPro"/>
</dbReference>
<protein>
    <submittedName>
        <fullName evidence="3">Helix-hairpin-helix DNA-binding protein</fullName>
    </submittedName>
</protein>
<gene>
    <name evidence="3" type="ORF">SAMN05216258_107277</name>
</gene>
<dbReference type="Gene3D" id="1.10.150.20">
    <property type="entry name" value="5' to 3' exonuclease, C-terminal subdomain"/>
    <property type="match status" value="1"/>
</dbReference>
<dbReference type="RefSeq" id="WP_092861363.1">
    <property type="nucleotide sequence ID" value="NZ_FOQH01000007.1"/>
</dbReference>
<evidence type="ECO:0000313" key="3">
    <source>
        <dbReference type="EMBL" id="SFI52868.1"/>
    </source>
</evidence>
<dbReference type="InterPro" id="IPR022312">
    <property type="entry name" value="DNA_pol_X"/>
</dbReference>
<dbReference type="InterPro" id="IPR027421">
    <property type="entry name" value="DNA_pol_lamdba_lyase_dom_sf"/>
</dbReference>
<dbReference type="InterPro" id="IPR010996">
    <property type="entry name" value="HHH_MUS81"/>
</dbReference>
<reference evidence="3 4" key="1">
    <citation type="submission" date="2016-10" db="EMBL/GenBank/DDBJ databases">
        <authorList>
            <person name="de Groot N.N."/>
        </authorList>
    </citation>
    <scope>NUCLEOTIDE SEQUENCE [LARGE SCALE GENOMIC DNA]</scope>
    <source>
        <strain evidence="3 4">CGMCC 1.11030</strain>
    </source>
</reference>
<dbReference type="OrthoDB" id="9808747at2"/>
<dbReference type="STRING" id="1114924.SAMN05216258_107277"/>
<dbReference type="EMBL" id="FOQH01000007">
    <property type="protein sequence ID" value="SFI52868.1"/>
    <property type="molecule type" value="Genomic_DNA"/>
</dbReference>
<dbReference type="PANTHER" id="PTHR11276">
    <property type="entry name" value="DNA POLYMERASE TYPE-X FAMILY MEMBER"/>
    <property type="match status" value="1"/>
</dbReference>
<proteinExistence type="predicted"/>
<dbReference type="AlphaFoldDB" id="A0A1I3IYE8"/>
<dbReference type="PANTHER" id="PTHR11276:SF28">
    <property type="entry name" value="DNA POLYMERASE LAMBDA"/>
    <property type="match status" value="1"/>
</dbReference>
<evidence type="ECO:0000259" key="2">
    <source>
        <dbReference type="Pfam" id="PF14716"/>
    </source>
</evidence>
<name>A0A1I3IYE8_9RHOB</name>
<organism evidence="3 4">
    <name type="scientific">Albimonas pacifica</name>
    <dbReference type="NCBI Taxonomy" id="1114924"/>
    <lineage>
        <taxon>Bacteria</taxon>
        <taxon>Pseudomonadati</taxon>
        <taxon>Pseudomonadota</taxon>
        <taxon>Alphaproteobacteria</taxon>
        <taxon>Rhodobacterales</taxon>
        <taxon>Paracoccaceae</taxon>
        <taxon>Albimonas</taxon>
    </lineage>
</organism>